<dbReference type="Pfam" id="PF09268">
    <property type="entry name" value="Clathrin-link"/>
    <property type="match status" value="1"/>
</dbReference>
<keyword evidence="4 6" id="KW-0168">Coated pit</keyword>
<feature type="domain" description="Clathrin heavy chain linker core motif" evidence="8">
    <location>
        <begin position="345"/>
        <end position="366"/>
    </location>
</feature>
<dbReference type="EMBL" id="GG663736">
    <property type="protein sequence ID" value="EEH59576.1"/>
    <property type="molecule type" value="Genomic_DNA"/>
</dbReference>
<dbReference type="GO" id="GO:0032051">
    <property type="term" value="F:clathrin light chain binding"/>
    <property type="evidence" value="ECO:0007669"/>
    <property type="project" value="InterPro"/>
</dbReference>
<sequence length="1702" mass="190935">MATPPITVKEIVSLTSCGINPQCISFTNLTMESENFICVRETGVANSVIIVDMASPAQPMKRPITADSALMNPVSKVIALKAAVAGTTQDHLQIFNIEMKSKMKSHQMPESVEFWRWISPDMIGIVTNSSVYHWSMEGDAAPRKMFDRTENLAGNQIISYRASEDMQWFTLVGIAPGNPARPALVKGNMQLYSVAQSRSQALEAHAAAFATHLVAGNTAKSHVVAFAQRMVQPDGSISSKLHVIELGAQAGQSPFQKRQAELFFPPDFVDDFPVSMHISEKYGVIYVVTKNGLLFVYDLETATAVYRNKVSNDPIFIACGSPSSGGIYVVNRRGQVLLINLNEPAVVPFISGQLSNVELAMSLAQRGNLPGAEALVTPKFELLFSQGDFKAAAELAADSPKGALRTRETIAKFQAVPAQPGQNSPLLQYFGICLQRGKLNAFETLELSRLVLSQNKKVLLDTWMAEDKLECSEELGDMLQNVDPDMALRVWIKARANNKVVATLAGKGEFEKMGKYCEMANFKPDYSYLLQSTLMSNPQGAVNIAIQIGNQSPPPLDFNAVADLFLQRNMIREATSFLLEVLKKDLPEQAALQTKVLEINLVTFPNVADAILGQGKLTHYDRPRIAQLCEKAGLYMRALQHYVEVSDLKRCCVNTHSIDPAALIEWFGTLSREWALECVKELLISNQRQNLQIVVNVCKEYTEQLTADSIITLLEEHKSAEGLFYYLGSLVATSEDPDVHFRYIESAAKTGQIKEVERVTRESSFYDPEKAKVFLMEMDLPDARPLINVCDRFDFVPELTTHLYQKKLLRYIEGYVQKVNPSNAPLVVGALLDQECDEDFIKNLILSVRSLLPVGPLVEEVGKRNRLKMLTPFLEHLVSEGSTDPSVHNALGMILIDSNSNPEHFLTTNEHYDSKVIGKYCEKRDPNLACVAYKRGNCDFELVDCTNKNSLFKLQSRYVVERMDHDLWAHVLNDENAHRRQLIDQVVSTALPESKNPEQVSVTVKAFMTAEMPQELIELLEKIVLQNSAFSNNPNLQNLLILTAIKADKTRVMDYVNRLDAFNGPEVGEIAVGNELYEEAFAIFKKFDLHVDAMKVLLDSIESIDRGSEYAAKVDLPDVWSQLAKAQLALDVGAAVASYIKAQDGADYNAVIDVAKKCNDYEALVKYLVMVRKKVKEARVDTELCYAYARINSLGELEEFIMTPNAASRETVGERCFSEGLYEAAKVMFTADSNWARLSSTLVKLLRYQEAVDAARKANQTKTWKEVCFACVDCEQWRLAQLCGLQIIVQADELEEVSLYYQSRGRFPELLSLMEAGVGLERAHMGIFTELGILYARHRPEKLMEHLKLFSTRINIPRLIRSCEEMAAWKELSFLYIAYDEYDNAAGVMMEHPDAWEHVSFKDVCVKVANVEVYYKALNFYLQDHPTKLNDLLTVLTPRIDHTRVVDLMRKAGHLPLLKPYLSAVQNCNLNAVNDAVNELCIEEEDFQGLRNSIDLYDNFDQMSLAFRCEKHDLLEFRRIASYIYQKNLRWKQSVELSKKDRLFKDAMEAAAQSGDRTIAEELLNFFVADRNRECFAACLYTCYDLLRADIVCELAWTNGLIDFAMPFMIQVLRDYTGKVDSLVEDKKDRNDERVAAEKEAVEQQMNQNLYAQLLPAALPAPGMDSTGGTFVPGTIPPRGMAGYGSDSISPGGYMPQQQGYF</sequence>
<dbReference type="PANTHER" id="PTHR10292">
    <property type="entry name" value="CLATHRIN HEAVY CHAIN RELATED"/>
    <property type="match status" value="1"/>
</dbReference>
<dbReference type="GeneID" id="9681813"/>
<dbReference type="GO" id="GO:0009506">
    <property type="term" value="C:plasmodesma"/>
    <property type="evidence" value="ECO:0007669"/>
    <property type="project" value="TreeGrafter"/>
</dbReference>
<feature type="repeat" description="CHCR" evidence="7">
    <location>
        <begin position="845"/>
        <end position="984"/>
    </location>
</feature>
<dbReference type="SUPFAM" id="SSF48371">
    <property type="entry name" value="ARM repeat"/>
    <property type="match status" value="5"/>
</dbReference>
<dbReference type="PANTHER" id="PTHR10292:SF1">
    <property type="entry name" value="CLATHRIN HEAVY CHAIN"/>
    <property type="match status" value="1"/>
</dbReference>
<evidence type="ECO:0000256" key="5">
    <source>
        <dbReference type="ARBA" id="ARBA00023329"/>
    </source>
</evidence>
<organism evidence="10">
    <name type="scientific">Micromonas pusilla (strain CCMP1545)</name>
    <name type="common">Picoplanktonic green alga</name>
    <dbReference type="NCBI Taxonomy" id="564608"/>
    <lineage>
        <taxon>Eukaryota</taxon>
        <taxon>Viridiplantae</taxon>
        <taxon>Chlorophyta</taxon>
        <taxon>Mamiellophyceae</taxon>
        <taxon>Mamiellales</taxon>
        <taxon>Mamiellaceae</taxon>
        <taxon>Micromonas</taxon>
    </lineage>
</organism>
<evidence type="ECO:0000256" key="1">
    <source>
        <dbReference type="ARBA" id="ARBA00009535"/>
    </source>
</evidence>
<feature type="repeat" description="CHCR" evidence="7">
    <location>
        <begin position="1139"/>
        <end position="1280"/>
    </location>
</feature>
<comment type="subcellular location">
    <subcellularLocation>
        <location evidence="6">Cytoplasmic vesicle membrane</location>
        <topology evidence="6">Peripheral membrane protein</topology>
        <orientation evidence="6">Cytoplasmic side</orientation>
    </subcellularLocation>
    <subcellularLocation>
        <location evidence="6">Membrane</location>
        <location evidence="6">Coated pit</location>
        <topology evidence="6">Peripheral membrane protein</topology>
        <orientation evidence="6">Cytoplasmic side</orientation>
    </subcellularLocation>
</comment>
<feature type="repeat" description="CHCR" evidence="7">
    <location>
        <begin position="1433"/>
        <end position="1576"/>
    </location>
</feature>
<evidence type="ECO:0000256" key="3">
    <source>
        <dbReference type="ARBA" id="ARBA00023136"/>
    </source>
</evidence>
<dbReference type="Pfam" id="PF13838">
    <property type="entry name" value="Clathrin_H_link"/>
    <property type="match status" value="1"/>
</dbReference>
<dbReference type="FunFam" id="1.25.40.10:FF:000002">
    <property type="entry name" value="Clathrin heavy chain"/>
    <property type="match status" value="1"/>
</dbReference>
<evidence type="ECO:0000256" key="2">
    <source>
        <dbReference type="ARBA" id="ARBA00022737"/>
    </source>
</evidence>
<dbReference type="SMART" id="SM00299">
    <property type="entry name" value="CLH"/>
    <property type="match status" value="7"/>
</dbReference>
<dbReference type="GO" id="GO:0009507">
    <property type="term" value="C:chloroplast"/>
    <property type="evidence" value="ECO:0007669"/>
    <property type="project" value="TreeGrafter"/>
</dbReference>
<dbReference type="InterPro" id="IPR016341">
    <property type="entry name" value="Clathrin_heavy_chain"/>
</dbReference>
<dbReference type="FunFam" id="1.25.40.10:FF:000001">
    <property type="entry name" value="Clathrin heavy chain"/>
    <property type="match status" value="1"/>
</dbReference>
<dbReference type="OrthoDB" id="2113814at2759"/>
<dbReference type="InterPro" id="IPR016025">
    <property type="entry name" value="Clathrin_H-chain_N"/>
</dbReference>
<dbReference type="PROSITE" id="PS50236">
    <property type="entry name" value="CHCR"/>
    <property type="match status" value="7"/>
</dbReference>
<evidence type="ECO:0000256" key="6">
    <source>
        <dbReference type="PIRNR" id="PIRNR002290"/>
    </source>
</evidence>
<dbReference type="GO" id="GO:0006886">
    <property type="term" value="P:intracellular protein transport"/>
    <property type="evidence" value="ECO:0007669"/>
    <property type="project" value="UniProtKB-UniRule"/>
</dbReference>
<dbReference type="GO" id="GO:0005198">
    <property type="term" value="F:structural molecule activity"/>
    <property type="evidence" value="ECO:0007669"/>
    <property type="project" value="InterPro"/>
</dbReference>
<reference evidence="9 10" key="1">
    <citation type="journal article" date="2009" name="Science">
        <title>Green evolution and dynamic adaptations revealed by genomes of the marine picoeukaryotes Micromonas.</title>
        <authorList>
            <person name="Worden A.Z."/>
            <person name="Lee J.H."/>
            <person name="Mock T."/>
            <person name="Rouze P."/>
            <person name="Simmons M.P."/>
            <person name="Aerts A.L."/>
            <person name="Allen A.E."/>
            <person name="Cuvelier M.L."/>
            <person name="Derelle E."/>
            <person name="Everett M.V."/>
            <person name="Foulon E."/>
            <person name="Grimwood J."/>
            <person name="Gundlach H."/>
            <person name="Henrissat B."/>
            <person name="Napoli C."/>
            <person name="McDonald S.M."/>
            <person name="Parker M.S."/>
            <person name="Rombauts S."/>
            <person name="Salamov A."/>
            <person name="Von Dassow P."/>
            <person name="Badger J.H."/>
            <person name="Coutinho P.M."/>
            <person name="Demir E."/>
            <person name="Dubchak I."/>
            <person name="Gentemann C."/>
            <person name="Eikrem W."/>
            <person name="Gready J.E."/>
            <person name="John U."/>
            <person name="Lanier W."/>
            <person name="Lindquist E.A."/>
            <person name="Lucas S."/>
            <person name="Mayer K.F."/>
            <person name="Moreau H."/>
            <person name="Not F."/>
            <person name="Otillar R."/>
            <person name="Panaud O."/>
            <person name="Pangilinan J."/>
            <person name="Paulsen I."/>
            <person name="Piegu B."/>
            <person name="Poliakov A."/>
            <person name="Robbens S."/>
            <person name="Schmutz J."/>
            <person name="Toulza E."/>
            <person name="Wyss T."/>
            <person name="Zelensky A."/>
            <person name="Zhou K."/>
            <person name="Armbrust E.V."/>
            <person name="Bhattacharya D."/>
            <person name="Goodenough U.W."/>
            <person name="Van de Peer Y."/>
            <person name="Grigoriev I.V."/>
        </authorList>
    </citation>
    <scope>NUCLEOTIDE SEQUENCE [LARGE SCALE GENOMIC DNA]</scope>
    <source>
        <strain evidence="9 10">CCMP1545</strain>
    </source>
</reference>
<feature type="repeat" description="CHCR" evidence="7">
    <location>
        <begin position="1285"/>
        <end position="1430"/>
    </location>
</feature>
<accession>C1MLP6</accession>
<gene>
    <name evidence="9" type="ORF">MICPUCDRAFT_25361</name>
</gene>
<dbReference type="Gene3D" id="2.130.10.110">
    <property type="entry name" value="Clathrin heavy-chain terminal domain"/>
    <property type="match status" value="1"/>
</dbReference>
<protein>
    <recommendedName>
        <fullName evidence="6">Clathrin heavy chain</fullName>
    </recommendedName>
</protein>
<dbReference type="FunFam" id="1.25.40.10:FF:000005">
    <property type="entry name" value="Clathrin heavy chain"/>
    <property type="match status" value="1"/>
</dbReference>
<dbReference type="InterPro" id="IPR000547">
    <property type="entry name" value="Clathrin_H-chain/VPS_repeat"/>
</dbReference>
<dbReference type="GO" id="GO:0030132">
    <property type="term" value="C:clathrin coat of coated pit"/>
    <property type="evidence" value="ECO:0007669"/>
    <property type="project" value="InterPro"/>
</dbReference>
<evidence type="ECO:0000313" key="10">
    <source>
        <dbReference type="Proteomes" id="UP000001876"/>
    </source>
</evidence>
<keyword evidence="3 6" id="KW-0472">Membrane</keyword>
<dbReference type="InterPro" id="IPR055358">
    <property type="entry name" value="CHCR"/>
</dbReference>
<comment type="function">
    <text evidence="6">Clathrin is the major protein of the polyhedral coat of coated pits and vesicles.</text>
</comment>
<evidence type="ECO:0000313" key="9">
    <source>
        <dbReference type="EMBL" id="EEH59576.1"/>
    </source>
</evidence>
<dbReference type="Gene3D" id="1.25.40.730">
    <property type="match status" value="1"/>
</dbReference>
<keyword evidence="2" id="KW-0677">Repeat</keyword>
<dbReference type="Gene3D" id="1.25.40.10">
    <property type="entry name" value="Tetratricopeptide repeat domain"/>
    <property type="match status" value="3"/>
</dbReference>
<dbReference type="PIRSF" id="PIRSF002290">
    <property type="entry name" value="Clathrin_H_chain"/>
    <property type="match status" value="1"/>
</dbReference>
<feature type="repeat" description="CHCR" evidence="7">
    <location>
        <begin position="549"/>
        <end position="695"/>
    </location>
</feature>
<name>C1MLP6_MICPC</name>
<dbReference type="FunFam" id="1.25.40.730:FF:000002">
    <property type="entry name" value="Clathrin heavy chain"/>
    <property type="match status" value="1"/>
</dbReference>
<keyword evidence="10" id="KW-1185">Reference proteome</keyword>
<dbReference type="InterPro" id="IPR015348">
    <property type="entry name" value="Clathrin_H-chain_linker_core"/>
</dbReference>
<dbReference type="RefSeq" id="XP_003056200.1">
    <property type="nucleotide sequence ID" value="XM_003056154.1"/>
</dbReference>
<keyword evidence="5 6" id="KW-0968">Cytoplasmic vesicle</keyword>
<dbReference type="eggNOG" id="KOG0985">
    <property type="taxonomic scope" value="Eukaryota"/>
</dbReference>
<evidence type="ECO:0000259" key="8">
    <source>
        <dbReference type="Pfam" id="PF09268"/>
    </source>
</evidence>
<dbReference type="Proteomes" id="UP000001876">
    <property type="component" value="Unassembled WGS sequence"/>
</dbReference>
<comment type="similarity">
    <text evidence="1 6">Belongs to the clathrin heavy chain family.</text>
</comment>
<dbReference type="GO" id="GO:0071439">
    <property type="term" value="C:clathrin complex"/>
    <property type="evidence" value="ECO:0007669"/>
    <property type="project" value="InterPro"/>
</dbReference>
<feature type="repeat" description="CHCR" evidence="7">
    <location>
        <begin position="698"/>
        <end position="840"/>
    </location>
</feature>
<evidence type="ECO:0000256" key="4">
    <source>
        <dbReference type="ARBA" id="ARBA00023176"/>
    </source>
</evidence>
<dbReference type="SUPFAM" id="SSF50989">
    <property type="entry name" value="Clathrin heavy-chain terminal domain"/>
    <property type="match status" value="1"/>
</dbReference>
<feature type="repeat" description="CHCR" evidence="7">
    <location>
        <begin position="991"/>
        <end position="1136"/>
    </location>
</feature>
<dbReference type="InterPro" id="IPR011990">
    <property type="entry name" value="TPR-like_helical_dom_sf"/>
</dbReference>
<dbReference type="InterPro" id="IPR016024">
    <property type="entry name" value="ARM-type_fold"/>
</dbReference>
<dbReference type="Pfam" id="PF00637">
    <property type="entry name" value="Clathrin"/>
    <property type="match status" value="7"/>
</dbReference>
<dbReference type="STRING" id="564608.C1MLP6"/>
<evidence type="ECO:0000256" key="7">
    <source>
        <dbReference type="PROSITE-ProRule" id="PRU01006"/>
    </source>
</evidence>
<proteinExistence type="inferred from homology"/>
<dbReference type="GO" id="GO:0006898">
    <property type="term" value="P:receptor-mediated endocytosis"/>
    <property type="evidence" value="ECO:0007669"/>
    <property type="project" value="TreeGrafter"/>
</dbReference>
<dbReference type="GO" id="GO:0030130">
    <property type="term" value="C:clathrin coat of trans-Golgi network vesicle"/>
    <property type="evidence" value="ECO:0007669"/>
    <property type="project" value="InterPro"/>
</dbReference>
<dbReference type="OMA" id="HCYDLLH"/>
<dbReference type="KEGG" id="mpp:MICPUCDRAFT_25361"/>